<keyword evidence="2" id="KW-1185">Reference proteome</keyword>
<organism evidence="1 2">
    <name type="scientific">Fuerstiella marisgermanici</name>
    <dbReference type="NCBI Taxonomy" id="1891926"/>
    <lineage>
        <taxon>Bacteria</taxon>
        <taxon>Pseudomonadati</taxon>
        <taxon>Planctomycetota</taxon>
        <taxon>Planctomycetia</taxon>
        <taxon>Planctomycetales</taxon>
        <taxon>Planctomycetaceae</taxon>
        <taxon>Fuerstiella</taxon>
    </lineage>
</organism>
<gene>
    <name evidence="1" type="ORF">Fuma_00434</name>
</gene>
<dbReference type="Proteomes" id="UP000187735">
    <property type="component" value="Chromosome"/>
</dbReference>
<reference evidence="1 2" key="1">
    <citation type="journal article" date="2016" name="Front. Microbiol.">
        <title>Fuerstia marisgermanicae gen. nov., sp. nov., an Unusual Member of the Phylum Planctomycetes from the German Wadden Sea.</title>
        <authorList>
            <person name="Kohn T."/>
            <person name="Heuer A."/>
            <person name="Jogler M."/>
            <person name="Vollmers J."/>
            <person name="Boedeker C."/>
            <person name="Bunk B."/>
            <person name="Rast P."/>
            <person name="Borchert D."/>
            <person name="Glockner I."/>
            <person name="Freese H.M."/>
            <person name="Klenk H.P."/>
            <person name="Overmann J."/>
            <person name="Kaster A.K."/>
            <person name="Rohde M."/>
            <person name="Wiegand S."/>
            <person name="Jogler C."/>
        </authorList>
    </citation>
    <scope>NUCLEOTIDE SEQUENCE [LARGE SCALE GENOMIC DNA]</scope>
    <source>
        <strain evidence="1 2">NH11</strain>
    </source>
</reference>
<accession>A0A1P8W9X1</accession>
<dbReference type="AlphaFoldDB" id="A0A1P8W9X1"/>
<evidence type="ECO:0000313" key="2">
    <source>
        <dbReference type="Proteomes" id="UP000187735"/>
    </source>
</evidence>
<proteinExistence type="predicted"/>
<name>A0A1P8W9X1_9PLAN</name>
<dbReference type="KEGG" id="fmr:Fuma_00434"/>
<sequence length="62" mass="6622">MSVHKKRAAVPFAEKETAAGWNMAKSGGGQTLPALAFQNAATLSFLSLIYCARVIDVTLRIV</sequence>
<protein>
    <submittedName>
        <fullName evidence="1">Uncharacterized protein</fullName>
    </submittedName>
</protein>
<evidence type="ECO:0000313" key="1">
    <source>
        <dbReference type="EMBL" id="APZ90850.1"/>
    </source>
</evidence>
<dbReference type="EMBL" id="CP017641">
    <property type="protein sequence ID" value="APZ90850.1"/>
    <property type="molecule type" value="Genomic_DNA"/>
</dbReference>